<evidence type="ECO:0000313" key="1">
    <source>
        <dbReference type="Ensembl" id="ENSPMAP00000002149.1"/>
    </source>
</evidence>
<dbReference type="Ensembl" id="ENSPMAT00000002160.1">
    <property type="protein sequence ID" value="ENSPMAP00000002149.1"/>
    <property type="gene ID" value="ENSPMAG00000001966.1"/>
</dbReference>
<accession>S4RAB8</accession>
<dbReference type="AlphaFoldDB" id="S4RAB8"/>
<dbReference type="HOGENOM" id="CLU_2518462_0_0_1"/>
<sequence length="85" mass="10229">QLKKTMLRKEILLDNMAGSTKERVCDIYCWFRDCKYILKNKHSREPPRDYSSIIGDHSYDYLRAGKLLRDSHRSIEFLFSRCVLR</sequence>
<reference evidence="1" key="1">
    <citation type="submission" date="2025-08" db="UniProtKB">
        <authorList>
            <consortium name="Ensembl"/>
        </authorList>
    </citation>
    <scope>IDENTIFICATION</scope>
</reference>
<reference evidence="1" key="2">
    <citation type="submission" date="2025-09" db="UniProtKB">
        <authorList>
            <consortium name="Ensembl"/>
        </authorList>
    </citation>
    <scope>IDENTIFICATION</scope>
</reference>
<organism evidence="1">
    <name type="scientific">Petromyzon marinus</name>
    <name type="common">Sea lamprey</name>
    <dbReference type="NCBI Taxonomy" id="7757"/>
    <lineage>
        <taxon>Eukaryota</taxon>
        <taxon>Metazoa</taxon>
        <taxon>Chordata</taxon>
        <taxon>Craniata</taxon>
        <taxon>Vertebrata</taxon>
        <taxon>Cyclostomata</taxon>
        <taxon>Hyperoartia</taxon>
        <taxon>Petromyzontiformes</taxon>
        <taxon>Petromyzontidae</taxon>
        <taxon>Petromyzon</taxon>
    </lineage>
</organism>
<proteinExistence type="predicted"/>
<name>S4RAB8_PETMA</name>
<protein>
    <submittedName>
        <fullName evidence="1">Uncharacterized protein</fullName>
    </submittedName>
</protein>